<protein>
    <submittedName>
        <fullName evidence="2">Crp/Fnr family transcriptional regulator</fullName>
    </submittedName>
</protein>
<reference evidence="3" key="1">
    <citation type="submission" date="2021-01" db="EMBL/GenBank/DDBJ databases">
        <title>Genome public.</title>
        <authorList>
            <person name="Liu C."/>
            <person name="Sun Q."/>
        </authorList>
    </citation>
    <scope>NUCLEOTIDE SEQUENCE [LARGE SCALE GENOMIC DNA]</scope>
    <source>
        <strain evidence="3">YIM B02567</strain>
    </source>
</reference>
<evidence type="ECO:0000313" key="3">
    <source>
        <dbReference type="Proteomes" id="UP000628669"/>
    </source>
</evidence>
<dbReference type="PROSITE" id="PS50042">
    <property type="entry name" value="CNMP_BINDING_3"/>
    <property type="match status" value="1"/>
</dbReference>
<dbReference type="Gene3D" id="2.60.120.10">
    <property type="entry name" value="Jelly Rolls"/>
    <property type="match status" value="1"/>
</dbReference>
<dbReference type="SUPFAM" id="SSF51206">
    <property type="entry name" value="cAMP-binding domain-like"/>
    <property type="match status" value="1"/>
</dbReference>
<comment type="caution">
    <text evidence="2">The sequence shown here is derived from an EMBL/GenBank/DDBJ whole genome shotgun (WGS) entry which is preliminary data.</text>
</comment>
<evidence type="ECO:0000259" key="1">
    <source>
        <dbReference type="PROSITE" id="PS50042"/>
    </source>
</evidence>
<gene>
    <name evidence="2" type="ORF">JHL15_13840</name>
</gene>
<dbReference type="RefSeq" id="WP_200246638.1">
    <property type="nucleotide sequence ID" value="NZ_JAENHK010000010.1"/>
</dbReference>
<organism evidence="2 3">
    <name type="scientific">Chryseobacterium paridis</name>
    <dbReference type="NCBI Taxonomy" id="2800328"/>
    <lineage>
        <taxon>Bacteria</taxon>
        <taxon>Pseudomonadati</taxon>
        <taxon>Bacteroidota</taxon>
        <taxon>Flavobacteriia</taxon>
        <taxon>Flavobacteriales</taxon>
        <taxon>Weeksellaceae</taxon>
        <taxon>Chryseobacterium group</taxon>
        <taxon>Chryseobacterium</taxon>
    </lineage>
</organism>
<feature type="domain" description="Cyclic nucleotide-binding" evidence="1">
    <location>
        <begin position="21"/>
        <end position="114"/>
    </location>
</feature>
<proteinExistence type="predicted"/>
<accession>A0ABS1FWP4</accession>
<dbReference type="InterPro" id="IPR000595">
    <property type="entry name" value="cNMP-bd_dom"/>
</dbReference>
<dbReference type="InterPro" id="IPR014710">
    <property type="entry name" value="RmlC-like_jellyroll"/>
</dbReference>
<keyword evidence="3" id="KW-1185">Reference proteome</keyword>
<dbReference type="InterPro" id="IPR018490">
    <property type="entry name" value="cNMP-bd_dom_sf"/>
</dbReference>
<sequence>MFDHFINYLKDKITLSDDEIELIKSVSALKKLRKHQYLLQEGDVWNFNAFVERGLVKTFSIDSKGQEHIMNFSPENYWTGDRESLTSGNPSEFNIIAIENSEIVLIKKEEFKMICRRIPQLNDLVNEILHRSFLVSQKRIHANISLSAEEKYQDFIQKNLSLVNRIPQHMIASYLGVSPETLSRIRAQASKK</sequence>
<dbReference type="CDD" id="cd00038">
    <property type="entry name" value="CAP_ED"/>
    <property type="match status" value="1"/>
</dbReference>
<dbReference type="Proteomes" id="UP000628669">
    <property type="component" value="Unassembled WGS sequence"/>
</dbReference>
<evidence type="ECO:0000313" key="2">
    <source>
        <dbReference type="EMBL" id="MBK1896844.1"/>
    </source>
</evidence>
<dbReference type="Pfam" id="PF00027">
    <property type="entry name" value="cNMP_binding"/>
    <property type="match status" value="1"/>
</dbReference>
<dbReference type="EMBL" id="JAENHK010000010">
    <property type="protein sequence ID" value="MBK1896844.1"/>
    <property type="molecule type" value="Genomic_DNA"/>
</dbReference>
<name>A0ABS1FWP4_9FLAO</name>